<dbReference type="EMBL" id="CM023476">
    <property type="protein sequence ID" value="KAH7942562.1"/>
    <property type="molecule type" value="Genomic_DNA"/>
</dbReference>
<evidence type="ECO:0000313" key="2">
    <source>
        <dbReference type="Proteomes" id="UP000821865"/>
    </source>
</evidence>
<evidence type="ECO:0000313" key="1">
    <source>
        <dbReference type="EMBL" id="KAH7942562.1"/>
    </source>
</evidence>
<dbReference type="Proteomes" id="UP000821865">
    <property type="component" value="Chromosome 7"/>
</dbReference>
<comment type="caution">
    <text evidence="1">The sequence shown here is derived from an EMBL/GenBank/DDBJ whole genome shotgun (WGS) entry which is preliminary data.</text>
</comment>
<keyword evidence="2" id="KW-1185">Reference proteome</keyword>
<name>A0ACB8CIP0_DERSI</name>
<protein>
    <submittedName>
        <fullName evidence="1">Uncharacterized protein</fullName>
    </submittedName>
</protein>
<reference evidence="1" key="1">
    <citation type="submission" date="2020-05" db="EMBL/GenBank/DDBJ databases">
        <title>Large-scale comparative analyses of tick genomes elucidate their genetic diversity and vector capacities.</title>
        <authorList>
            <person name="Jia N."/>
            <person name="Wang J."/>
            <person name="Shi W."/>
            <person name="Du L."/>
            <person name="Sun Y."/>
            <person name="Zhan W."/>
            <person name="Jiang J."/>
            <person name="Wang Q."/>
            <person name="Zhang B."/>
            <person name="Ji P."/>
            <person name="Sakyi L.B."/>
            <person name="Cui X."/>
            <person name="Yuan T."/>
            <person name="Jiang B."/>
            <person name="Yang W."/>
            <person name="Lam T.T.-Y."/>
            <person name="Chang Q."/>
            <person name="Ding S."/>
            <person name="Wang X."/>
            <person name="Zhu J."/>
            <person name="Ruan X."/>
            <person name="Zhao L."/>
            <person name="Wei J."/>
            <person name="Que T."/>
            <person name="Du C."/>
            <person name="Cheng J."/>
            <person name="Dai P."/>
            <person name="Han X."/>
            <person name="Huang E."/>
            <person name="Gao Y."/>
            <person name="Liu J."/>
            <person name="Shao H."/>
            <person name="Ye R."/>
            <person name="Li L."/>
            <person name="Wei W."/>
            <person name="Wang X."/>
            <person name="Wang C."/>
            <person name="Yang T."/>
            <person name="Huo Q."/>
            <person name="Li W."/>
            <person name="Guo W."/>
            <person name="Chen H."/>
            <person name="Zhou L."/>
            <person name="Ni X."/>
            <person name="Tian J."/>
            <person name="Zhou Y."/>
            <person name="Sheng Y."/>
            <person name="Liu T."/>
            <person name="Pan Y."/>
            <person name="Xia L."/>
            <person name="Li J."/>
            <person name="Zhao F."/>
            <person name="Cao W."/>
        </authorList>
    </citation>
    <scope>NUCLEOTIDE SEQUENCE</scope>
    <source>
        <strain evidence="1">Dsil-2018</strain>
    </source>
</reference>
<sequence>MLRNADTATVHKLLELINKHWQDGYLPKHWKHSAVIPIPKPGKQPTQICNMRPVSLTPTISKLMVKMVTTRFYRHLERCRYFHPFQTGFRPQLGTQDSLYLLHTTINRERKFCKGRPDTPVAVHLKKAFHTIGDPAIIKAVESTQAGTRLVNFVKAFLKDRTYQFLLSPGHLARHFTSSVGIPRGSVISPTLFNVVMAKIAWKLDQFKTFGLQCTLMMSPCGRPICSVHLNK</sequence>
<accession>A0ACB8CIP0</accession>
<gene>
    <name evidence="1" type="ORF">HPB49_025321</name>
</gene>
<proteinExistence type="predicted"/>
<organism evidence="1 2">
    <name type="scientific">Dermacentor silvarum</name>
    <name type="common">Tick</name>
    <dbReference type="NCBI Taxonomy" id="543639"/>
    <lineage>
        <taxon>Eukaryota</taxon>
        <taxon>Metazoa</taxon>
        <taxon>Ecdysozoa</taxon>
        <taxon>Arthropoda</taxon>
        <taxon>Chelicerata</taxon>
        <taxon>Arachnida</taxon>
        <taxon>Acari</taxon>
        <taxon>Parasitiformes</taxon>
        <taxon>Ixodida</taxon>
        <taxon>Ixodoidea</taxon>
        <taxon>Ixodidae</taxon>
        <taxon>Rhipicephalinae</taxon>
        <taxon>Dermacentor</taxon>
    </lineage>
</organism>